<dbReference type="EMBL" id="JAPMOS010000009">
    <property type="protein sequence ID" value="KAJ4461125.1"/>
    <property type="molecule type" value="Genomic_DNA"/>
</dbReference>
<dbReference type="InterPro" id="IPR009332">
    <property type="entry name" value="Med22"/>
</dbReference>
<keyword evidence="2" id="KW-0805">Transcription regulation</keyword>
<accession>A0ABQ8UPM7</accession>
<sequence>MSQHKITYGAELTTTIQKHLSSLASNFTQMLESAQIDPAQPTSIENLQVDMYSQNILRTVESLLQITTEMKEHLLLSDFATMNAEVEQERKALNTQTEECAKRLDEINATLSKQEAADCGPTAPRAPAPGIPLFHLFSAPEHT</sequence>
<evidence type="ECO:0000256" key="4">
    <source>
        <dbReference type="ARBA" id="ARBA00023242"/>
    </source>
</evidence>
<evidence type="ECO:0000313" key="6">
    <source>
        <dbReference type="Proteomes" id="UP001141327"/>
    </source>
</evidence>
<keyword evidence="4" id="KW-0539">Nucleus</keyword>
<evidence type="ECO:0000313" key="5">
    <source>
        <dbReference type="EMBL" id="KAJ4461125.1"/>
    </source>
</evidence>
<evidence type="ECO:0000256" key="2">
    <source>
        <dbReference type="ARBA" id="ARBA00023015"/>
    </source>
</evidence>
<dbReference type="Pfam" id="PF06179">
    <property type="entry name" value="Med22"/>
    <property type="match status" value="1"/>
</dbReference>
<organism evidence="5 6">
    <name type="scientific">Paratrimastix pyriformis</name>
    <dbReference type="NCBI Taxonomy" id="342808"/>
    <lineage>
        <taxon>Eukaryota</taxon>
        <taxon>Metamonada</taxon>
        <taxon>Preaxostyla</taxon>
        <taxon>Paratrimastigidae</taxon>
        <taxon>Paratrimastix</taxon>
    </lineage>
</organism>
<proteinExistence type="predicted"/>
<gene>
    <name evidence="5" type="ORF">PAPYR_2579</name>
</gene>
<evidence type="ECO:0000256" key="3">
    <source>
        <dbReference type="ARBA" id="ARBA00023163"/>
    </source>
</evidence>
<reference evidence="5" key="1">
    <citation type="journal article" date="2022" name="bioRxiv">
        <title>Genomics of Preaxostyla Flagellates Illuminates Evolutionary Transitions and the Path Towards Mitochondrial Loss.</title>
        <authorList>
            <person name="Novak L.V.F."/>
            <person name="Treitli S.C."/>
            <person name="Pyrih J."/>
            <person name="Halakuc P."/>
            <person name="Pipaliya S.V."/>
            <person name="Vacek V."/>
            <person name="Brzon O."/>
            <person name="Soukal P."/>
            <person name="Eme L."/>
            <person name="Dacks J.B."/>
            <person name="Karnkowska A."/>
            <person name="Elias M."/>
            <person name="Hampl V."/>
        </authorList>
    </citation>
    <scope>NUCLEOTIDE SEQUENCE</scope>
    <source>
        <strain evidence="5">RCP-MX</strain>
    </source>
</reference>
<evidence type="ECO:0000256" key="1">
    <source>
        <dbReference type="ARBA" id="ARBA00004123"/>
    </source>
</evidence>
<protein>
    <recommendedName>
        <fullName evidence="7">Mediator of RNA polymerase II transcription subunit 21</fullName>
    </recommendedName>
</protein>
<dbReference type="Proteomes" id="UP001141327">
    <property type="component" value="Unassembled WGS sequence"/>
</dbReference>
<comment type="subcellular location">
    <subcellularLocation>
        <location evidence="1">Nucleus</location>
    </subcellularLocation>
</comment>
<comment type="caution">
    <text evidence="5">The sequence shown here is derived from an EMBL/GenBank/DDBJ whole genome shotgun (WGS) entry which is preliminary data.</text>
</comment>
<keyword evidence="3" id="KW-0804">Transcription</keyword>
<evidence type="ECO:0008006" key="7">
    <source>
        <dbReference type="Google" id="ProtNLM"/>
    </source>
</evidence>
<name>A0ABQ8UPM7_9EUKA</name>
<dbReference type="PANTHER" id="PTHR12434">
    <property type="entry name" value="MEDIATOR OF RNA POLYMERASE II TRANSCRIPTION SUBUNIT 22"/>
    <property type="match status" value="1"/>
</dbReference>
<keyword evidence="6" id="KW-1185">Reference proteome</keyword>
<dbReference type="PANTHER" id="PTHR12434:SF6">
    <property type="entry name" value="MEDIATOR OF RNA POLYMERASE II TRANSCRIPTION SUBUNIT 22"/>
    <property type="match status" value="1"/>
</dbReference>